<feature type="domain" description="Transposase IS110-like N-terminal" evidence="1">
    <location>
        <begin position="12"/>
        <end position="89"/>
    </location>
</feature>
<feature type="non-terminal residue" evidence="2">
    <location>
        <position position="90"/>
    </location>
</feature>
<dbReference type="InterPro" id="IPR047650">
    <property type="entry name" value="Transpos_IS110"/>
</dbReference>
<dbReference type="OrthoDB" id="1523051at2"/>
<dbReference type="PANTHER" id="PTHR33055:SF15">
    <property type="entry name" value="TRANSPOSASE-RELATED"/>
    <property type="match status" value="1"/>
</dbReference>
<reference evidence="2 3" key="1">
    <citation type="submission" date="2016-10" db="EMBL/GenBank/DDBJ databases">
        <authorList>
            <person name="de Groot N.N."/>
        </authorList>
    </citation>
    <scope>NUCLEOTIDE SEQUENCE [LARGE SCALE GENOMIC DNA]</scope>
    <source>
        <strain evidence="2 3">DSM 19706</strain>
    </source>
</reference>
<dbReference type="EMBL" id="FOHK01000002">
    <property type="protein sequence ID" value="SES87112.1"/>
    <property type="molecule type" value="Genomic_DNA"/>
</dbReference>
<organism evidence="2 3">
    <name type="scientific">Thalassotalea agarivorans</name>
    <name type="common">Thalassomonas agarivorans</name>
    <dbReference type="NCBI Taxonomy" id="349064"/>
    <lineage>
        <taxon>Bacteria</taxon>
        <taxon>Pseudomonadati</taxon>
        <taxon>Pseudomonadota</taxon>
        <taxon>Gammaproteobacteria</taxon>
        <taxon>Alteromonadales</taxon>
        <taxon>Colwelliaceae</taxon>
        <taxon>Thalassotalea</taxon>
    </lineage>
</organism>
<evidence type="ECO:0000313" key="3">
    <source>
        <dbReference type="Proteomes" id="UP000199308"/>
    </source>
</evidence>
<evidence type="ECO:0000313" key="2">
    <source>
        <dbReference type="EMBL" id="SES87112.1"/>
    </source>
</evidence>
<keyword evidence="3" id="KW-1185">Reference proteome</keyword>
<gene>
    <name evidence="2" type="ORF">SAMN05660429_00640</name>
</gene>
<evidence type="ECO:0000259" key="1">
    <source>
        <dbReference type="Pfam" id="PF01548"/>
    </source>
</evidence>
<dbReference type="InterPro" id="IPR002525">
    <property type="entry name" value="Transp_IS110-like_N"/>
</dbReference>
<dbReference type="RefSeq" id="WP_143047911.1">
    <property type="nucleotide sequence ID" value="NZ_FOHK01000002.1"/>
</dbReference>
<dbReference type="GO" id="GO:0004803">
    <property type="term" value="F:transposase activity"/>
    <property type="evidence" value="ECO:0007669"/>
    <property type="project" value="InterPro"/>
</dbReference>
<dbReference type="PANTHER" id="PTHR33055">
    <property type="entry name" value="TRANSPOSASE FOR INSERTION SEQUENCE ELEMENT IS1111A"/>
    <property type="match status" value="1"/>
</dbReference>
<accession>A0A1H9ZZB7</accession>
<protein>
    <submittedName>
        <fullName evidence="2">Transposase</fullName>
    </submittedName>
</protein>
<dbReference type="GO" id="GO:0006313">
    <property type="term" value="P:DNA transposition"/>
    <property type="evidence" value="ECO:0007669"/>
    <property type="project" value="InterPro"/>
</dbReference>
<dbReference type="GO" id="GO:0003677">
    <property type="term" value="F:DNA binding"/>
    <property type="evidence" value="ECO:0007669"/>
    <property type="project" value="InterPro"/>
</dbReference>
<dbReference type="Proteomes" id="UP000199308">
    <property type="component" value="Unassembled WGS sequence"/>
</dbReference>
<sequence length="90" mass="10540">MKFYTKLHDFYCGIDLHARILYVCILNRDGEKVVHQKIKAEQAALNQLLSPYFGNIVIGVECMHCWYWVSDWCEQQGINFVLGHALYMKA</sequence>
<dbReference type="Pfam" id="PF01548">
    <property type="entry name" value="DEDD_Tnp_IS110"/>
    <property type="match status" value="1"/>
</dbReference>
<name>A0A1H9ZZB7_THASX</name>
<dbReference type="AlphaFoldDB" id="A0A1H9ZZB7"/>
<proteinExistence type="predicted"/>